<keyword evidence="7 8" id="KW-0472">Membrane</keyword>
<dbReference type="SUPFAM" id="SSF53448">
    <property type="entry name" value="Nucleotide-diphospho-sugar transferases"/>
    <property type="match status" value="1"/>
</dbReference>
<dbReference type="RefSeq" id="WP_072873118.1">
    <property type="nucleotide sequence ID" value="NZ_FRAF01000004.1"/>
</dbReference>
<keyword evidence="4 11" id="KW-0808">Transferase</keyword>
<accession>A0A1M6MED5</accession>
<dbReference type="EMBL" id="FRAF01000004">
    <property type="protein sequence ID" value="SHJ81882.1"/>
    <property type="molecule type" value="Genomic_DNA"/>
</dbReference>
<feature type="transmembrane region" description="Helical" evidence="8">
    <location>
        <begin position="236"/>
        <end position="260"/>
    </location>
</feature>
<evidence type="ECO:0000256" key="8">
    <source>
        <dbReference type="SAM" id="Phobius"/>
    </source>
</evidence>
<evidence type="ECO:0000259" key="9">
    <source>
        <dbReference type="Pfam" id="PF00535"/>
    </source>
</evidence>
<dbReference type="InterPro" id="IPR029044">
    <property type="entry name" value="Nucleotide-diphossugar_trans"/>
</dbReference>
<organism evidence="11 12">
    <name type="scientific">Alicyclobacillus tolerans</name>
    <dbReference type="NCBI Taxonomy" id="90970"/>
    <lineage>
        <taxon>Bacteria</taxon>
        <taxon>Bacillati</taxon>
        <taxon>Bacillota</taxon>
        <taxon>Bacilli</taxon>
        <taxon>Bacillales</taxon>
        <taxon>Alicyclobacillaceae</taxon>
        <taxon>Alicyclobacillus</taxon>
    </lineage>
</organism>
<dbReference type="GO" id="GO:0006488">
    <property type="term" value="P:dolichol-linked oligosaccharide biosynthetic process"/>
    <property type="evidence" value="ECO:0007669"/>
    <property type="project" value="TreeGrafter"/>
</dbReference>
<feature type="domain" description="Glycosyltransferase 2-like" evidence="9">
    <location>
        <begin position="4"/>
        <end position="169"/>
    </location>
</feature>
<evidence type="ECO:0000256" key="1">
    <source>
        <dbReference type="ARBA" id="ARBA00004141"/>
    </source>
</evidence>
<dbReference type="GO" id="GO:0035269">
    <property type="term" value="P:protein O-linked glycosylation via mannose"/>
    <property type="evidence" value="ECO:0007669"/>
    <property type="project" value="TreeGrafter"/>
</dbReference>
<sequence length="377" mass="43007">MELSLVIPSFNEKDNVQNLVQQIHQALADTNIDYEIFFVDDSTDETPQRLEKMAALDQRVRYYHRENGKGLGTAVVEGIHQTESEWIIVMDADLQHPPELLPTMVERLKAGIDIVIPSRFVEGGSDGGLVGVRKLISFGARSIGRLLLKRLRPISDCTSGFFGFKRTVVQGVKLQPLGWKILIEILMKANYRTVHEIPYQFKARDAGESKMSIREQWNYLIHLWKLMWQSEEDRRFPLFAMIGFSGVWVNLGLMAGFIYLLGMNHVLASVLASLMAMVNNYIWNDALTWRDAKQKEHKPGWIRMLLFMAISAVSVALTTWIMRGLEMIGIQVLVGQTIGILISTIWSYQANRHLTWGGKKLSLPKPDRRVIVTRDRG</sequence>
<comment type="similarity">
    <text evidence="2">Belongs to the glycosyltransferase 2 family.</text>
</comment>
<comment type="subcellular location">
    <subcellularLocation>
        <location evidence="1">Membrane</location>
        <topology evidence="1">Multi-pass membrane protein</topology>
    </subcellularLocation>
</comment>
<keyword evidence="3 11" id="KW-0328">Glycosyltransferase</keyword>
<dbReference type="PANTHER" id="PTHR43398">
    <property type="entry name" value="DOLICHOL-PHOSPHATE MANNOSYLTRANSFERASE SUBUNIT 1"/>
    <property type="match status" value="1"/>
</dbReference>
<keyword evidence="6 8" id="KW-1133">Transmembrane helix</keyword>
<dbReference type="GO" id="GO:0016020">
    <property type="term" value="C:membrane"/>
    <property type="evidence" value="ECO:0007669"/>
    <property type="project" value="UniProtKB-SubCell"/>
</dbReference>
<dbReference type="PANTHER" id="PTHR43398:SF1">
    <property type="entry name" value="DOLICHOL-PHOSPHATE MANNOSYLTRANSFERASE SUBUNIT 1"/>
    <property type="match status" value="1"/>
</dbReference>
<feature type="transmembrane region" description="Helical" evidence="8">
    <location>
        <begin position="304"/>
        <end position="322"/>
    </location>
</feature>
<feature type="domain" description="GtrA/DPMS transmembrane" evidence="10">
    <location>
        <begin position="239"/>
        <end position="356"/>
    </location>
</feature>
<evidence type="ECO:0000256" key="6">
    <source>
        <dbReference type="ARBA" id="ARBA00022989"/>
    </source>
</evidence>
<dbReference type="CDD" id="cd06442">
    <property type="entry name" value="DPM1_like"/>
    <property type="match status" value="1"/>
</dbReference>
<dbReference type="GO" id="GO:0006506">
    <property type="term" value="P:GPI anchor biosynthetic process"/>
    <property type="evidence" value="ECO:0007669"/>
    <property type="project" value="TreeGrafter"/>
</dbReference>
<dbReference type="GO" id="GO:0004582">
    <property type="term" value="F:dolichyl-phosphate beta-D-mannosyltransferase activity"/>
    <property type="evidence" value="ECO:0007669"/>
    <property type="project" value="InterPro"/>
</dbReference>
<dbReference type="Proteomes" id="UP000184016">
    <property type="component" value="Unassembled WGS sequence"/>
</dbReference>
<evidence type="ECO:0000256" key="5">
    <source>
        <dbReference type="ARBA" id="ARBA00022692"/>
    </source>
</evidence>
<reference evidence="12" key="1">
    <citation type="submission" date="2016-11" db="EMBL/GenBank/DDBJ databases">
        <authorList>
            <person name="Varghese N."/>
            <person name="Submissions S."/>
        </authorList>
    </citation>
    <scope>NUCLEOTIDE SEQUENCE [LARGE SCALE GENOMIC DNA]</scope>
    <source>
        <strain evidence="12">USBA-503</strain>
    </source>
</reference>
<proteinExistence type="inferred from homology"/>
<dbReference type="GO" id="GO:0000271">
    <property type="term" value="P:polysaccharide biosynthetic process"/>
    <property type="evidence" value="ECO:0007669"/>
    <property type="project" value="InterPro"/>
</dbReference>
<feature type="transmembrane region" description="Helical" evidence="8">
    <location>
        <begin position="328"/>
        <end position="348"/>
    </location>
</feature>
<evidence type="ECO:0000256" key="4">
    <source>
        <dbReference type="ARBA" id="ARBA00022679"/>
    </source>
</evidence>
<protein>
    <submittedName>
        <fullName evidence="11">Dolichol-phosphate mannosyltransferase</fullName>
    </submittedName>
</protein>
<evidence type="ECO:0000256" key="3">
    <source>
        <dbReference type="ARBA" id="ARBA00022676"/>
    </source>
</evidence>
<gene>
    <name evidence="11" type="ORF">SAMN05443507_10430</name>
</gene>
<name>A0A1M6MED5_9BACL</name>
<evidence type="ECO:0000313" key="12">
    <source>
        <dbReference type="Proteomes" id="UP000184016"/>
    </source>
</evidence>
<evidence type="ECO:0000256" key="7">
    <source>
        <dbReference type="ARBA" id="ARBA00023136"/>
    </source>
</evidence>
<dbReference type="Pfam" id="PF04138">
    <property type="entry name" value="GtrA_DPMS_TM"/>
    <property type="match status" value="1"/>
</dbReference>
<dbReference type="STRING" id="1830138.SAMN05443507_10430"/>
<dbReference type="Gene3D" id="3.90.550.10">
    <property type="entry name" value="Spore Coat Polysaccharide Biosynthesis Protein SpsA, Chain A"/>
    <property type="match status" value="1"/>
</dbReference>
<evidence type="ECO:0000313" key="11">
    <source>
        <dbReference type="EMBL" id="SHJ81882.1"/>
    </source>
</evidence>
<dbReference type="Pfam" id="PF00535">
    <property type="entry name" value="Glycos_transf_2"/>
    <property type="match status" value="1"/>
</dbReference>
<keyword evidence="5 8" id="KW-0812">Transmembrane</keyword>
<evidence type="ECO:0000259" key="10">
    <source>
        <dbReference type="Pfam" id="PF04138"/>
    </source>
</evidence>
<dbReference type="InterPro" id="IPR007267">
    <property type="entry name" value="GtrA_DPMS_TM"/>
</dbReference>
<dbReference type="InterPro" id="IPR039528">
    <property type="entry name" value="DPM1-like"/>
</dbReference>
<dbReference type="InterPro" id="IPR001173">
    <property type="entry name" value="Glyco_trans_2-like"/>
</dbReference>
<evidence type="ECO:0000256" key="2">
    <source>
        <dbReference type="ARBA" id="ARBA00006739"/>
    </source>
</evidence>
<keyword evidence="12" id="KW-1185">Reference proteome</keyword>
<dbReference type="AlphaFoldDB" id="A0A1M6MED5"/>